<comment type="caution">
    <text evidence="1">The sequence shown here is derived from an EMBL/GenBank/DDBJ whole genome shotgun (WGS) entry which is preliminary data.</text>
</comment>
<organism evidence="1 2">
    <name type="scientific">Nocardioides caeni</name>
    <dbReference type="NCBI Taxonomy" id="574700"/>
    <lineage>
        <taxon>Bacteria</taxon>
        <taxon>Bacillati</taxon>
        <taxon>Actinomycetota</taxon>
        <taxon>Actinomycetes</taxon>
        <taxon>Propionibacteriales</taxon>
        <taxon>Nocardioidaceae</taxon>
        <taxon>Nocardioides</taxon>
    </lineage>
</organism>
<dbReference type="Proteomes" id="UP000307087">
    <property type="component" value="Unassembled WGS sequence"/>
</dbReference>
<accession>A0A4S8N0S7</accession>
<evidence type="ECO:0000313" key="1">
    <source>
        <dbReference type="EMBL" id="THV09061.1"/>
    </source>
</evidence>
<protein>
    <submittedName>
        <fullName evidence="1">Uncharacterized protein</fullName>
    </submittedName>
</protein>
<keyword evidence="2" id="KW-1185">Reference proteome</keyword>
<reference evidence="1 2" key="1">
    <citation type="journal article" date="2009" name="Int. J. Syst. Evol. Microbiol.">
        <title>Nocardioides caeni sp. nov., isolated from wastewater.</title>
        <authorList>
            <person name="Yoon J.H."/>
            <person name="Kang S.J."/>
            <person name="Park S."/>
            <person name="Kim W."/>
            <person name="Oh T.K."/>
        </authorList>
    </citation>
    <scope>NUCLEOTIDE SEQUENCE [LARGE SCALE GENOMIC DNA]</scope>
    <source>
        <strain evidence="1 2">DSM 23134</strain>
    </source>
</reference>
<dbReference type="RefSeq" id="WP_136564272.1">
    <property type="nucleotide sequence ID" value="NZ_BAABLS010000004.1"/>
</dbReference>
<evidence type="ECO:0000313" key="2">
    <source>
        <dbReference type="Proteomes" id="UP000307087"/>
    </source>
</evidence>
<dbReference type="OrthoDB" id="3785371at2"/>
<name>A0A4S8N0S7_9ACTN</name>
<dbReference type="AlphaFoldDB" id="A0A4S8N0S7"/>
<sequence length="214" mass="22192">MSTVVRSLLLSAFLTLVPVTIGVVVSDDTTPEREPVAYTGTALADYDTTTTAVQRAEFCDLLPAEAATEALDAEATGSAYGNGDASDIVPGGDVAHEYGCRFVPADDTADDNRSGIEARAWVFAPPVTADRATMLIRAAQRTRGCTVDPAAPAYGAPSVAVQCTSAGRRTASFRGLFGDAWLSCSLSLPDSTPIDDLVDRAGRWCVAVALAASA</sequence>
<dbReference type="EMBL" id="STGW01000018">
    <property type="protein sequence ID" value="THV09061.1"/>
    <property type="molecule type" value="Genomic_DNA"/>
</dbReference>
<proteinExistence type="predicted"/>
<gene>
    <name evidence="1" type="ORF">E9934_17920</name>
</gene>